<keyword evidence="1" id="KW-0812">Transmembrane</keyword>
<evidence type="ECO:0000313" key="2">
    <source>
        <dbReference type="EMBL" id="AQT67369.1"/>
    </source>
</evidence>
<dbReference type="RefSeq" id="WP_146659556.1">
    <property type="nucleotide sequence ID" value="NZ_CP019791.1"/>
</dbReference>
<gene>
    <name evidence="2" type="ORF">STSP2_00513</name>
</gene>
<accession>A0A1U9NHI2</accession>
<dbReference type="AlphaFoldDB" id="A0A1U9NHI2"/>
<keyword evidence="1" id="KW-1133">Transmembrane helix</keyword>
<keyword evidence="3" id="KW-1185">Reference proteome</keyword>
<reference evidence="3" key="1">
    <citation type="submission" date="2017-02" db="EMBL/GenBank/DDBJ databases">
        <title>Comparative genomics and description of representatives of a novel lineage of planctomycetes thriving in anoxic sediments.</title>
        <authorList>
            <person name="Spring S."/>
            <person name="Bunk B."/>
            <person name="Sproer C."/>
        </authorList>
    </citation>
    <scope>NUCLEOTIDE SEQUENCE [LARGE SCALE GENOMIC DNA]</scope>
    <source>
        <strain evidence="3">ST-NAGAB-D1</strain>
    </source>
</reference>
<evidence type="ECO:0000256" key="1">
    <source>
        <dbReference type="SAM" id="Phobius"/>
    </source>
</evidence>
<dbReference type="STRING" id="1936003.STSP2_00513"/>
<dbReference type="Proteomes" id="UP000189674">
    <property type="component" value="Chromosome"/>
</dbReference>
<name>A0A1U9NHI2_9BACT</name>
<dbReference type="EMBL" id="CP019791">
    <property type="protein sequence ID" value="AQT67369.1"/>
    <property type="molecule type" value="Genomic_DNA"/>
</dbReference>
<feature type="transmembrane region" description="Helical" evidence="1">
    <location>
        <begin position="12"/>
        <end position="37"/>
    </location>
</feature>
<protein>
    <submittedName>
        <fullName evidence="2">Uncharacterized protein</fullName>
    </submittedName>
</protein>
<organism evidence="2 3">
    <name type="scientific">Anaerohalosphaera lusitana</name>
    <dbReference type="NCBI Taxonomy" id="1936003"/>
    <lineage>
        <taxon>Bacteria</taxon>
        <taxon>Pseudomonadati</taxon>
        <taxon>Planctomycetota</taxon>
        <taxon>Phycisphaerae</taxon>
        <taxon>Sedimentisphaerales</taxon>
        <taxon>Anaerohalosphaeraceae</taxon>
        <taxon>Anaerohalosphaera</taxon>
    </lineage>
</organism>
<feature type="transmembrane region" description="Helical" evidence="1">
    <location>
        <begin position="43"/>
        <end position="60"/>
    </location>
</feature>
<feature type="transmembrane region" description="Helical" evidence="1">
    <location>
        <begin position="72"/>
        <end position="97"/>
    </location>
</feature>
<sequence length="136" mass="15809">MAGPELDGRDELVYYFFPPGAAVAGLVSVMAFAWLGWYGVNEVLFFAWPAGLVWWVIHVLRRNWRMAGQTYFLLWAWVLLSYVGAIVMTIVLHYLGWDEERRSLVSQRFGVGMLAVLALMGVVQFYIRRRWWGEDE</sequence>
<dbReference type="KEGG" id="alus:STSP2_00513"/>
<proteinExistence type="predicted"/>
<evidence type="ECO:0000313" key="3">
    <source>
        <dbReference type="Proteomes" id="UP000189674"/>
    </source>
</evidence>
<keyword evidence="1" id="KW-0472">Membrane</keyword>
<feature type="transmembrane region" description="Helical" evidence="1">
    <location>
        <begin position="109"/>
        <end position="127"/>
    </location>
</feature>